<dbReference type="NCBIfam" id="TIGR01200">
    <property type="entry name" value="GLPGLI"/>
    <property type="match status" value="1"/>
</dbReference>
<keyword evidence="3" id="KW-1185">Reference proteome</keyword>
<dbReference type="STRING" id="1220578.FPE01S_01_00470"/>
<name>A0A0E9MV81_9BACT</name>
<dbReference type="InterPro" id="IPR005901">
    <property type="entry name" value="GLPGLI"/>
</dbReference>
<evidence type="ECO:0000256" key="1">
    <source>
        <dbReference type="SAM" id="SignalP"/>
    </source>
</evidence>
<evidence type="ECO:0000313" key="3">
    <source>
        <dbReference type="Proteomes" id="UP000033121"/>
    </source>
</evidence>
<feature type="chain" id="PRO_5002429770" description="GLPGLI family protein" evidence="1">
    <location>
        <begin position="20"/>
        <end position="260"/>
    </location>
</feature>
<dbReference type="Proteomes" id="UP000033121">
    <property type="component" value="Unassembled WGS sequence"/>
</dbReference>
<sequence>MKRILILGVFALAAGSAFCQQREARVYYTRTTLMQLQLDGEGPVERKRTDNFVLDFAGGKMIWQKADDELPDETVSGGGGLVIRTIGGTDDIIYCDFNAGKKVEQREFFDRKFLVSDTLAKGKWILSDSSRTILGHSCRKATGQRISQRSMMTMDNGKMSRREFSDTTEVAAWFAIDIPVPAGPEMQGQLPGLIMILEGNHGRTRYEVTAIEAKADIAAIREPAKGKKVSPSEFIQERNKMMEEMQKNNQGNGNMRIRIN</sequence>
<dbReference type="AlphaFoldDB" id="A0A0E9MV81"/>
<dbReference type="OrthoDB" id="1440774at2"/>
<reference evidence="2 3" key="1">
    <citation type="submission" date="2015-04" db="EMBL/GenBank/DDBJ databases">
        <title>Whole genome shotgun sequence of Flavihumibacter petaseus NBRC 106054.</title>
        <authorList>
            <person name="Miyazawa S."/>
            <person name="Hosoyama A."/>
            <person name="Hashimoto M."/>
            <person name="Noguchi M."/>
            <person name="Tsuchikane K."/>
            <person name="Ohji S."/>
            <person name="Yamazoe A."/>
            <person name="Ichikawa N."/>
            <person name="Kimura A."/>
            <person name="Fujita N."/>
        </authorList>
    </citation>
    <scope>NUCLEOTIDE SEQUENCE [LARGE SCALE GENOMIC DNA]</scope>
    <source>
        <strain evidence="2 3">NBRC 106054</strain>
    </source>
</reference>
<evidence type="ECO:0000313" key="2">
    <source>
        <dbReference type="EMBL" id="GAO41035.1"/>
    </source>
</evidence>
<gene>
    <name evidence="2" type="ORF">FPE01S_01_00470</name>
</gene>
<keyword evidence="1" id="KW-0732">Signal</keyword>
<comment type="caution">
    <text evidence="2">The sequence shown here is derived from an EMBL/GenBank/DDBJ whole genome shotgun (WGS) entry which is preliminary data.</text>
</comment>
<accession>A0A0E9MV81</accession>
<feature type="signal peptide" evidence="1">
    <location>
        <begin position="1"/>
        <end position="19"/>
    </location>
</feature>
<proteinExistence type="predicted"/>
<evidence type="ECO:0008006" key="4">
    <source>
        <dbReference type="Google" id="ProtNLM"/>
    </source>
</evidence>
<protein>
    <recommendedName>
        <fullName evidence="4">GLPGLI family protein</fullName>
    </recommendedName>
</protein>
<dbReference type="RefSeq" id="WP_046366973.1">
    <property type="nucleotide sequence ID" value="NZ_BBWV01000001.1"/>
</dbReference>
<dbReference type="Pfam" id="PF09697">
    <property type="entry name" value="Porph_ging"/>
    <property type="match status" value="1"/>
</dbReference>
<dbReference type="EMBL" id="BBWV01000001">
    <property type="protein sequence ID" value="GAO41035.1"/>
    <property type="molecule type" value="Genomic_DNA"/>
</dbReference>
<organism evidence="2 3">
    <name type="scientific">Flavihumibacter petaseus NBRC 106054</name>
    <dbReference type="NCBI Taxonomy" id="1220578"/>
    <lineage>
        <taxon>Bacteria</taxon>
        <taxon>Pseudomonadati</taxon>
        <taxon>Bacteroidota</taxon>
        <taxon>Chitinophagia</taxon>
        <taxon>Chitinophagales</taxon>
        <taxon>Chitinophagaceae</taxon>
        <taxon>Flavihumibacter</taxon>
    </lineage>
</organism>